<keyword evidence="4 7" id="KW-0863">Zinc-finger</keyword>
<dbReference type="PROSITE" id="PS51804">
    <property type="entry name" value="ZF_C2HC_LYAR"/>
    <property type="match status" value="1"/>
</dbReference>
<evidence type="ECO:0000256" key="5">
    <source>
        <dbReference type="ARBA" id="ARBA00022833"/>
    </source>
</evidence>
<feature type="compositionally biased region" description="Basic and acidic residues" evidence="8">
    <location>
        <begin position="162"/>
        <end position="176"/>
    </location>
</feature>
<dbReference type="InterPro" id="IPR014898">
    <property type="entry name" value="Znf_C2H2_LYAR"/>
</dbReference>
<dbReference type="SUPFAM" id="SSF57667">
    <property type="entry name" value="beta-beta-alpha zinc fingers"/>
    <property type="match status" value="2"/>
</dbReference>
<dbReference type="EMBL" id="JAQMWT010000642">
    <property type="protein sequence ID" value="KAJ8598797.1"/>
    <property type="molecule type" value="Genomic_DNA"/>
</dbReference>
<dbReference type="GO" id="GO:0005730">
    <property type="term" value="C:nucleolus"/>
    <property type="evidence" value="ECO:0007669"/>
    <property type="project" value="TreeGrafter"/>
</dbReference>
<dbReference type="AlphaFoldDB" id="A0AAD7XEZ5"/>
<gene>
    <name evidence="10" type="ORF">CTAYLR_008645</name>
</gene>
<reference evidence="10" key="1">
    <citation type="submission" date="2023-01" db="EMBL/GenBank/DDBJ databases">
        <title>Metagenome sequencing of chrysophaentin producing Chrysophaeum taylorii.</title>
        <authorList>
            <person name="Davison J."/>
            <person name="Bewley C."/>
        </authorList>
    </citation>
    <scope>NUCLEOTIDE SEQUENCE</scope>
    <source>
        <strain evidence="10">NIES-1699</strain>
    </source>
</reference>
<evidence type="ECO:0000256" key="7">
    <source>
        <dbReference type="PROSITE-ProRule" id="PRU01145"/>
    </source>
</evidence>
<dbReference type="GO" id="GO:0006364">
    <property type="term" value="P:rRNA processing"/>
    <property type="evidence" value="ECO:0007669"/>
    <property type="project" value="TreeGrafter"/>
</dbReference>
<dbReference type="Proteomes" id="UP001230188">
    <property type="component" value="Unassembled WGS sequence"/>
</dbReference>
<keyword evidence="6" id="KW-0539">Nucleus</keyword>
<dbReference type="Gene3D" id="3.30.1490.490">
    <property type="match status" value="1"/>
</dbReference>
<feature type="region of interest" description="Disordered" evidence="8">
    <location>
        <begin position="145"/>
        <end position="238"/>
    </location>
</feature>
<keyword evidence="3" id="KW-0677">Repeat</keyword>
<dbReference type="GO" id="GO:0003677">
    <property type="term" value="F:DNA binding"/>
    <property type="evidence" value="ECO:0007669"/>
    <property type="project" value="InterPro"/>
</dbReference>
<feature type="compositionally biased region" description="Polar residues" evidence="8">
    <location>
        <begin position="147"/>
        <end position="160"/>
    </location>
</feature>
<evidence type="ECO:0000313" key="10">
    <source>
        <dbReference type="EMBL" id="KAJ8598797.1"/>
    </source>
</evidence>
<evidence type="ECO:0000313" key="11">
    <source>
        <dbReference type="Proteomes" id="UP001230188"/>
    </source>
</evidence>
<proteinExistence type="predicted"/>
<evidence type="ECO:0000256" key="6">
    <source>
        <dbReference type="ARBA" id="ARBA00023242"/>
    </source>
</evidence>
<evidence type="ECO:0000256" key="1">
    <source>
        <dbReference type="ARBA" id="ARBA00004123"/>
    </source>
</evidence>
<keyword evidence="5" id="KW-0862">Zinc</keyword>
<sequence length="238" mass="26909">MVFFVCEVCNETLKKAKIEGHLRWCPTHGMTCVDCNVTFDRLSYKSHTVCISEAEKYEGATHVPKKKRSAQDDWNELVASCVCGDAPVELTPYLPRLAELSNVPRNQKKFRNFVANSLRIRDANLADKLFDFLCAKRDAATPRFINVPSSNMQQTTTQGDALTDKKEKEEEEGKEKRKEKKKKRKESPEVASTEDIAAIEVKKARKKQMKTMGDANLGAASGKQPADQPTKKRRKSKQ</sequence>
<dbReference type="PANTHER" id="PTHR13100:SF10">
    <property type="entry name" value="CELL GROWTH-REGULATING NUCLEOLAR PROTEIN"/>
    <property type="match status" value="1"/>
</dbReference>
<comment type="subcellular location">
    <subcellularLocation>
        <location evidence="1">Nucleus</location>
    </subcellularLocation>
</comment>
<dbReference type="Pfam" id="PF08790">
    <property type="entry name" value="zf-LYAR"/>
    <property type="match status" value="1"/>
</dbReference>
<dbReference type="GO" id="GO:0000122">
    <property type="term" value="P:negative regulation of transcription by RNA polymerase II"/>
    <property type="evidence" value="ECO:0007669"/>
    <property type="project" value="TreeGrafter"/>
</dbReference>
<dbReference type="PANTHER" id="PTHR13100">
    <property type="entry name" value="CELL GROWTH-REGULATING NUCLEOLAR PROTEIN LYAR"/>
    <property type="match status" value="1"/>
</dbReference>
<accession>A0AAD7XEZ5</accession>
<evidence type="ECO:0000256" key="8">
    <source>
        <dbReference type="SAM" id="MobiDB-lite"/>
    </source>
</evidence>
<keyword evidence="11" id="KW-1185">Reference proteome</keyword>
<evidence type="ECO:0000256" key="3">
    <source>
        <dbReference type="ARBA" id="ARBA00022737"/>
    </source>
</evidence>
<feature type="domain" description="Zinc finger C2H2 LYAR-type" evidence="9">
    <location>
        <begin position="31"/>
        <end position="57"/>
    </location>
</feature>
<dbReference type="InterPro" id="IPR039999">
    <property type="entry name" value="LYAR"/>
</dbReference>
<dbReference type="InterPro" id="IPR036236">
    <property type="entry name" value="Znf_C2H2_sf"/>
</dbReference>
<evidence type="ECO:0000256" key="2">
    <source>
        <dbReference type="ARBA" id="ARBA00022723"/>
    </source>
</evidence>
<name>A0AAD7XEZ5_9STRA</name>
<keyword evidence="2" id="KW-0479">Metal-binding</keyword>
<dbReference type="GO" id="GO:0008270">
    <property type="term" value="F:zinc ion binding"/>
    <property type="evidence" value="ECO:0007669"/>
    <property type="project" value="UniProtKB-KW"/>
</dbReference>
<evidence type="ECO:0000256" key="4">
    <source>
        <dbReference type="ARBA" id="ARBA00022771"/>
    </source>
</evidence>
<protein>
    <recommendedName>
        <fullName evidence="9">Zinc finger C2H2 LYAR-type domain-containing protein</fullName>
    </recommendedName>
</protein>
<organism evidence="10 11">
    <name type="scientific">Chrysophaeum taylorii</name>
    <dbReference type="NCBI Taxonomy" id="2483200"/>
    <lineage>
        <taxon>Eukaryota</taxon>
        <taxon>Sar</taxon>
        <taxon>Stramenopiles</taxon>
        <taxon>Ochrophyta</taxon>
        <taxon>Pelagophyceae</taxon>
        <taxon>Pelagomonadales</taxon>
        <taxon>Pelagomonadaceae</taxon>
        <taxon>Chrysophaeum</taxon>
    </lineage>
</organism>
<dbReference type="FunFam" id="3.30.1490.490:FF:000001">
    <property type="entry name" value="cell growth-regulating nucleolar protein-like"/>
    <property type="match status" value="1"/>
</dbReference>
<comment type="caution">
    <text evidence="10">The sequence shown here is derived from an EMBL/GenBank/DDBJ whole genome shotgun (WGS) entry which is preliminary data.</text>
</comment>
<evidence type="ECO:0000259" key="9">
    <source>
        <dbReference type="Pfam" id="PF08790"/>
    </source>
</evidence>